<feature type="domain" description="HTH merR-type" evidence="3">
    <location>
        <begin position="34"/>
        <end position="100"/>
    </location>
</feature>
<evidence type="ECO:0000313" key="5">
    <source>
        <dbReference type="Proteomes" id="UP001217485"/>
    </source>
</evidence>
<feature type="region of interest" description="Disordered" evidence="2">
    <location>
        <begin position="1"/>
        <end position="31"/>
    </location>
</feature>
<dbReference type="PANTHER" id="PTHR30204">
    <property type="entry name" value="REDOX-CYCLING DRUG-SENSING TRANSCRIPTIONAL ACTIVATOR SOXR"/>
    <property type="match status" value="1"/>
</dbReference>
<dbReference type="CDD" id="cd01109">
    <property type="entry name" value="HTH_YyaN"/>
    <property type="match status" value="1"/>
</dbReference>
<dbReference type="Pfam" id="PF13411">
    <property type="entry name" value="MerR_1"/>
    <property type="match status" value="1"/>
</dbReference>
<evidence type="ECO:0000259" key="3">
    <source>
        <dbReference type="PROSITE" id="PS50937"/>
    </source>
</evidence>
<dbReference type="InterPro" id="IPR000551">
    <property type="entry name" value="MerR-type_HTH_dom"/>
</dbReference>
<dbReference type="Proteomes" id="UP001217485">
    <property type="component" value="Unassembled WGS sequence"/>
</dbReference>
<keyword evidence="5" id="KW-1185">Reference proteome</keyword>
<sequence>MQPRRAADRPPLSAIDVRPPPAERAEAPSGAADRLTIAEVAAATSTSTHTLRYYERIGLIQPIARARSGHRRYGPDDVRWVVFLRRLHETGMPIQRMLAYATLARRGDATISERRALLEAHRDEVARKLAEQQAHLAGIEKKVRMYEELERQLAEKSGRDAPAPGRQPAAFVPSA</sequence>
<dbReference type="RefSeq" id="WP_272098291.1">
    <property type="nucleotide sequence ID" value="NZ_JAQNDK010000003.1"/>
</dbReference>
<comment type="caution">
    <text evidence="4">The sequence shown here is derived from an EMBL/GenBank/DDBJ whole genome shotgun (WGS) entry which is preliminary data.</text>
</comment>
<name>A0ABT5C4A7_9BACT</name>
<dbReference type="SMART" id="SM00422">
    <property type="entry name" value="HTH_MERR"/>
    <property type="match status" value="1"/>
</dbReference>
<dbReference type="PROSITE" id="PS50937">
    <property type="entry name" value="HTH_MERR_2"/>
    <property type="match status" value="1"/>
</dbReference>
<dbReference type="InterPro" id="IPR047057">
    <property type="entry name" value="MerR_fam"/>
</dbReference>
<reference evidence="4 5" key="1">
    <citation type="submission" date="2023-01" db="EMBL/GenBank/DDBJ databases">
        <title>Minimal conservation of predation-associated metabolite biosynthetic gene clusters underscores biosynthetic potential of Myxococcota including descriptions for ten novel species: Archangium lansinium sp. nov., Myxococcus landrumus sp. nov., Nannocystis bai.</title>
        <authorList>
            <person name="Ahearne A."/>
            <person name="Stevens C."/>
            <person name="Dowd S."/>
        </authorList>
    </citation>
    <scope>NUCLEOTIDE SEQUENCE [LARGE SCALE GENOMIC DNA]</scope>
    <source>
        <strain evidence="4 5">WIWO2</strain>
    </source>
</reference>
<protein>
    <submittedName>
        <fullName evidence="4">MerR family transcriptional regulator</fullName>
    </submittedName>
</protein>
<evidence type="ECO:0000256" key="2">
    <source>
        <dbReference type="SAM" id="MobiDB-lite"/>
    </source>
</evidence>
<dbReference type="PRINTS" id="PR00040">
    <property type="entry name" value="HTHMERR"/>
</dbReference>
<proteinExistence type="predicted"/>
<evidence type="ECO:0000313" key="4">
    <source>
        <dbReference type="EMBL" id="MDC0681249.1"/>
    </source>
</evidence>
<gene>
    <name evidence="4" type="ORF">POL72_26145</name>
</gene>
<accession>A0ABT5C4A7</accession>
<dbReference type="EMBL" id="JAQNDK010000003">
    <property type="protein sequence ID" value="MDC0681249.1"/>
    <property type="molecule type" value="Genomic_DNA"/>
</dbReference>
<feature type="region of interest" description="Disordered" evidence="2">
    <location>
        <begin position="153"/>
        <end position="175"/>
    </location>
</feature>
<keyword evidence="1" id="KW-0238">DNA-binding</keyword>
<organism evidence="4 5">
    <name type="scientific">Sorangium atrum</name>
    <dbReference type="NCBI Taxonomy" id="2995308"/>
    <lineage>
        <taxon>Bacteria</taxon>
        <taxon>Pseudomonadati</taxon>
        <taxon>Myxococcota</taxon>
        <taxon>Polyangia</taxon>
        <taxon>Polyangiales</taxon>
        <taxon>Polyangiaceae</taxon>
        <taxon>Sorangium</taxon>
    </lineage>
</organism>
<dbReference type="InterPro" id="IPR009061">
    <property type="entry name" value="DNA-bd_dom_put_sf"/>
</dbReference>
<dbReference type="Gene3D" id="1.10.1660.10">
    <property type="match status" value="1"/>
</dbReference>
<dbReference type="SUPFAM" id="SSF46955">
    <property type="entry name" value="Putative DNA-binding domain"/>
    <property type="match status" value="1"/>
</dbReference>
<dbReference type="PANTHER" id="PTHR30204:SF98">
    <property type="entry name" value="HTH-TYPE TRANSCRIPTIONAL REGULATOR ADHR"/>
    <property type="match status" value="1"/>
</dbReference>
<evidence type="ECO:0000256" key="1">
    <source>
        <dbReference type="ARBA" id="ARBA00023125"/>
    </source>
</evidence>